<evidence type="ECO:0000256" key="7">
    <source>
        <dbReference type="HAMAP-Rule" id="MF_00828"/>
    </source>
</evidence>
<keyword evidence="8" id="KW-0150">Chloroplast</keyword>
<dbReference type="AlphaFoldDB" id="A0A2P0QJ03"/>
<evidence type="ECO:0000256" key="2">
    <source>
        <dbReference type="ARBA" id="ARBA00022692"/>
    </source>
</evidence>
<dbReference type="RefSeq" id="YP_009472656.1">
    <property type="nucleotide sequence ID" value="NC_037365.1"/>
</dbReference>
<keyword evidence="2 7" id="KW-0812">Transmembrane</keyword>
<dbReference type="InterPro" id="IPR010010">
    <property type="entry name" value="PSI_PsaM"/>
</dbReference>
<sequence>MSISESQIFIALFLALINGFLALKLGSRLYV</sequence>
<organism evidence="8">
    <name type="scientific">Rhipilia penicilloides</name>
    <dbReference type="NCBI Taxonomy" id="1979422"/>
    <lineage>
        <taxon>Eukaryota</taxon>
        <taxon>Viridiplantae</taxon>
        <taxon>Chlorophyta</taxon>
        <taxon>core chlorophytes</taxon>
        <taxon>Ulvophyceae</taxon>
        <taxon>TCBD clade</taxon>
        <taxon>Bryopsidales</taxon>
        <taxon>Halimedineae</taxon>
        <taxon>Halimedaceae</taxon>
        <taxon>Rhipileae</taxon>
        <taxon>Rhipilia</taxon>
    </lineage>
</organism>
<keyword evidence="3 7" id="KW-0603">Photosystem I</keyword>
<geneLocation type="chloroplast" evidence="8"/>
<keyword evidence="4 7" id="KW-1133">Transmembrane helix</keyword>
<dbReference type="SUPFAM" id="SSF81548">
    <property type="entry name" value="Subunit XII of photosystem I reaction centre, PsaM"/>
    <property type="match status" value="1"/>
</dbReference>
<proteinExistence type="inferred from homology"/>
<evidence type="ECO:0000256" key="6">
    <source>
        <dbReference type="ARBA" id="ARBA00023136"/>
    </source>
</evidence>
<comment type="similarity">
    <text evidence="7">Belongs to the PsaM family.</text>
</comment>
<keyword evidence="8" id="KW-0934">Plastid</keyword>
<keyword evidence="1 7" id="KW-0602">Photosynthesis</keyword>
<dbReference type="GO" id="GO:0009522">
    <property type="term" value="C:photosystem I"/>
    <property type="evidence" value="ECO:0007669"/>
    <property type="project" value="UniProtKB-KW"/>
</dbReference>
<gene>
    <name evidence="7 8" type="primary">psaM</name>
</gene>
<keyword evidence="6 7" id="KW-0472">Membrane</keyword>
<reference evidence="8" key="1">
    <citation type="submission" date="2017-03" db="EMBL/GenBank/DDBJ databases">
        <title>Chloroplast genome evolution in siphonous green algae.</title>
        <authorList>
            <person name="Cremen M.C."/>
            <person name="Marcelino V.R."/>
            <person name="Verbruggen H."/>
        </authorList>
    </citation>
    <scope>NUCLEOTIDE SEQUENCE</scope>
</reference>
<comment type="subcellular location">
    <subcellularLocation>
        <location evidence="7">Plastid</location>
        <location evidence="7">Chloroplast thylakoid membrane</location>
        <topology evidence="7">Single-pass membrane protein</topology>
    </subcellularLocation>
</comment>
<evidence type="ECO:0000256" key="5">
    <source>
        <dbReference type="ARBA" id="ARBA00023078"/>
    </source>
</evidence>
<evidence type="ECO:0000256" key="1">
    <source>
        <dbReference type="ARBA" id="ARBA00022531"/>
    </source>
</evidence>
<accession>A0A2P0QJ03</accession>
<dbReference type="InterPro" id="IPR037279">
    <property type="entry name" value="PSI_PsaM_sf"/>
</dbReference>
<keyword evidence="5 7" id="KW-0793">Thylakoid</keyword>
<dbReference type="GO" id="GO:0009535">
    <property type="term" value="C:chloroplast thylakoid membrane"/>
    <property type="evidence" value="ECO:0007669"/>
    <property type="project" value="UniProtKB-SubCell"/>
</dbReference>
<dbReference type="GO" id="GO:0015979">
    <property type="term" value="P:photosynthesis"/>
    <property type="evidence" value="ECO:0007669"/>
    <property type="project" value="UniProtKB-UniRule"/>
</dbReference>
<name>A0A2P0QJ03_9CHLO</name>
<evidence type="ECO:0000313" key="8">
    <source>
        <dbReference type="EMBL" id="ARO74329.1"/>
    </source>
</evidence>
<evidence type="ECO:0000256" key="3">
    <source>
        <dbReference type="ARBA" id="ARBA00022836"/>
    </source>
</evidence>
<protein>
    <recommendedName>
        <fullName evidence="7">Photosystem I reaction center subunit XII</fullName>
    </recommendedName>
    <alternativeName>
        <fullName evidence="7">PSI-M</fullName>
    </alternativeName>
</protein>
<dbReference type="HAMAP" id="MF_00828">
    <property type="entry name" value="PSI_PsaM"/>
    <property type="match status" value="1"/>
</dbReference>
<dbReference type="EMBL" id="KY819065">
    <property type="protein sequence ID" value="ARO74329.1"/>
    <property type="molecule type" value="Genomic_DNA"/>
</dbReference>
<evidence type="ECO:0000256" key="4">
    <source>
        <dbReference type="ARBA" id="ARBA00022989"/>
    </source>
</evidence>
<feature type="transmembrane region" description="Helical" evidence="7">
    <location>
        <begin position="6"/>
        <end position="25"/>
    </location>
</feature>
<dbReference type="NCBIfam" id="TIGR03053">
    <property type="entry name" value="PS_I_psaM"/>
    <property type="match status" value="1"/>
</dbReference>
<dbReference type="Pfam" id="PF07465">
    <property type="entry name" value="PsaM"/>
    <property type="match status" value="1"/>
</dbReference>
<dbReference type="GeneID" id="37277734"/>